<evidence type="ECO:0000256" key="3">
    <source>
        <dbReference type="ARBA" id="ARBA00023163"/>
    </source>
</evidence>
<dbReference type="Gene3D" id="1.10.10.10">
    <property type="entry name" value="Winged helix-like DNA-binding domain superfamily/Winged helix DNA-binding domain"/>
    <property type="match status" value="1"/>
</dbReference>
<dbReference type="SUPFAM" id="SSF46785">
    <property type="entry name" value="Winged helix' DNA-binding domain"/>
    <property type="match status" value="1"/>
</dbReference>
<evidence type="ECO:0000256" key="1">
    <source>
        <dbReference type="ARBA" id="ARBA00023015"/>
    </source>
</evidence>
<sequence>MASLRIVIDPGSGQAPFEQIRRQVADAVDAGALVAGTRMPTVRALAEELGLAVNTVARAYRELETDGVLDTRGRAGTFVRGDDAEAQARAAAREYADRATALGLTPAEALAFVERALTHR</sequence>
<evidence type="ECO:0000313" key="6">
    <source>
        <dbReference type="Proteomes" id="UP001501495"/>
    </source>
</evidence>
<evidence type="ECO:0000259" key="4">
    <source>
        <dbReference type="PROSITE" id="PS50949"/>
    </source>
</evidence>
<keyword evidence="2" id="KW-0238">DNA-binding</keyword>
<reference evidence="6" key="1">
    <citation type="journal article" date="2019" name="Int. J. Syst. Evol. Microbiol.">
        <title>The Global Catalogue of Microorganisms (GCM) 10K type strain sequencing project: providing services to taxonomists for standard genome sequencing and annotation.</title>
        <authorList>
            <consortium name="The Broad Institute Genomics Platform"/>
            <consortium name="The Broad Institute Genome Sequencing Center for Infectious Disease"/>
            <person name="Wu L."/>
            <person name="Ma J."/>
        </authorList>
    </citation>
    <scope>NUCLEOTIDE SEQUENCE [LARGE SCALE GENOMIC DNA]</scope>
    <source>
        <strain evidence="6">JCM 16703</strain>
    </source>
</reference>
<dbReference type="CDD" id="cd07377">
    <property type="entry name" value="WHTH_GntR"/>
    <property type="match status" value="1"/>
</dbReference>
<keyword evidence="1" id="KW-0805">Transcription regulation</keyword>
<protein>
    <submittedName>
        <fullName evidence="5">GntR family transcriptional regulator</fullName>
    </submittedName>
</protein>
<name>A0ABP7XJ12_9ACTN</name>
<organism evidence="5 6">
    <name type="scientific">Nocardioides fonticola</name>
    <dbReference type="NCBI Taxonomy" id="450363"/>
    <lineage>
        <taxon>Bacteria</taxon>
        <taxon>Bacillati</taxon>
        <taxon>Actinomycetota</taxon>
        <taxon>Actinomycetes</taxon>
        <taxon>Propionibacteriales</taxon>
        <taxon>Nocardioidaceae</taxon>
        <taxon>Nocardioides</taxon>
    </lineage>
</organism>
<dbReference type="Proteomes" id="UP001501495">
    <property type="component" value="Unassembled WGS sequence"/>
</dbReference>
<feature type="domain" description="HTH gntR-type" evidence="4">
    <location>
        <begin position="14"/>
        <end position="82"/>
    </location>
</feature>
<dbReference type="PROSITE" id="PS50949">
    <property type="entry name" value="HTH_GNTR"/>
    <property type="match status" value="1"/>
</dbReference>
<dbReference type="InterPro" id="IPR036388">
    <property type="entry name" value="WH-like_DNA-bd_sf"/>
</dbReference>
<dbReference type="RefSeq" id="WP_344733491.1">
    <property type="nucleotide sequence ID" value="NZ_BAAAZH010000014.1"/>
</dbReference>
<evidence type="ECO:0000313" key="5">
    <source>
        <dbReference type="EMBL" id="GAA4119757.1"/>
    </source>
</evidence>
<gene>
    <name evidence="5" type="ORF">GCM10022215_22640</name>
</gene>
<dbReference type="InterPro" id="IPR000524">
    <property type="entry name" value="Tscrpt_reg_HTH_GntR"/>
</dbReference>
<comment type="caution">
    <text evidence="5">The sequence shown here is derived from an EMBL/GenBank/DDBJ whole genome shotgun (WGS) entry which is preliminary data.</text>
</comment>
<dbReference type="PANTHER" id="PTHR38445:SF9">
    <property type="entry name" value="HTH-TYPE TRANSCRIPTIONAL REPRESSOR YTRA"/>
    <property type="match status" value="1"/>
</dbReference>
<dbReference type="Pfam" id="PF00392">
    <property type="entry name" value="GntR"/>
    <property type="match status" value="1"/>
</dbReference>
<dbReference type="PANTHER" id="PTHR38445">
    <property type="entry name" value="HTH-TYPE TRANSCRIPTIONAL REPRESSOR YTRA"/>
    <property type="match status" value="1"/>
</dbReference>
<keyword evidence="6" id="KW-1185">Reference proteome</keyword>
<evidence type="ECO:0000256" key="2">
    <source>
        <dbReference type="ARBA" id="ARBA00023125"/>
    </source>
</evidence>
<keyword evidence="3" id="KW-0804">Transcription</keyword>
<dbReference type="EMBL" id="BAAAZH010000014">
    <property type="protein sequence ID" value="GAA4119757.1"/>
    <property type="molecule type" value="Genomic_DNA"/>
</dbReference>
<accession>A0ABP7XJ12</accession>
<dbReference type="SMART" id="SM00345">
    <property type="entry name" value="HTH_GNTR"/>
    <property type="match status" value="1"/>
</dbReference>
<dbReference type="InterPro" id="IPR036390">
    <property type="entry name" value="WH_DNA-bd_sf"/>
</dbReference>
<proteinExistence type="predicted"/>